<name>A0A563DTG3_9MICO</name>
<accession>A0A563DTG3</accession>
<evidence type="ECO:0000259" key="2">
    <source>
        <dbReference type="Pfam" id="PF02720"/>
    </source>
</evidence>
<feature type="compositionally biased region" description="Basic and acidic residues" evidence="1">
    <location>
        <begin position="170"/>
        <end position="181"/>
    </location>
</feature>
<evidence type="ECO:0000256" key="1">
    <source>
        <dbReference type="SAM" id="MobiDB-lite"/>
    </source>
</evidence>
<feature type="domain" description="DUF222" evidence="2">
    <location>
        <begin position="20"/>
        <end position="94"/>
    </location>
</feature>
<evidence type="ECO:0000313" key="3">
    <source>
        <dbReference type="EMBL" id="TWP33548.1"/>
    </source>
</evidence>
<feature type="region of interest" description="Disordered" evidence="1">
    <location>
        <begin position="101"/>
        <end position="181"/>
    </location>
</feature>
<reference evidence="3 4" key="1">
    <citation type="submission" date="2019-05" db="EMBL/GenBank/DDBJ databases">
        <authorList>
            <person name="Lee S.D."/>
        </authorList>
    </citation>
    <scope>NUCLEOTIDE SEQUENCE [LARGE SCALE GENOMIC DNA]</scope>
    <source>
        <strain evidence="3 4">C5-26</strain>
    </source>
</reference>
<dbReference type="Pfam" id="PF02720">
    <property type="entry name" value="DUF222"/>
    <property type="match status" value="1"/>
</dbReference>
<organism evidence="3 4">
    <name type="scientific">Leekyejoonella antrihumi</name>
    <dbReference type="NCBI Taxonomy" id="1660198"/>
    <lineage>
        <taxon>Bacteria</taxon>
        <taxon>Bacillati</taxon>
        <taxon>Actinomycetota</taxon>
        <taxon>Actinomycetes</taxon>
        <taxon>Micrococcales</taxon>
        <taxon>Dermacoccaceae</taxon>
        <taxon>Leekyejoonella</taxon>
    </lineage>
</organism>
<dbReference type="AlphaFoldDB" id="A0A563DTG3"/>
<protein>
    <submittedName>
        <fullName evidence="3">DUF222 domain-containing protein</fullName>
    </submittedName>
</protein>
<dbReference type="Proteomes" id="UP000320244">
    <property type="component" value="Unassembled WGS sequence"/>
</dbReference>
<dbReference type="EMBL" id="VCQV01000040">
    <property type="protein sequence ID" value="TWP33548.1"/>
    <property type="molecule type" value="Genomic_DNA"/>
</dbReference>
<keyword evidence="4" id="KW-1185">Reference proteome</keyword>
<dbReference type="OrthoDB" id="5177627at2"/>
<comment type="caution">
    <text evidence="3">The sequence shown here is derived from an EMBL/GenBank/DDBJ whole genome shotgun (WGS) entry which is preliminary data.</text>
</comment>
<sequence>MVNAAERATESDGGRASVKATITIPLSVLIGSLVNAGHAVTALGQIIDAGTARALACSARLVPMVIGTQSQPLDIGRATRCFHPAPRQAIVNRDRECTFPGVGYRPHGAQRGGGDRRHRGRVGPGTRKDAHPTVTPGRPADPPTRRTTGPRANRLTLPGERCAHNPGIKPRPDVSRGFDTS</sequence>
<proteinExistence type="predicted"/>
<reference evidence="3 4" key="2">
    <citation type="submission" date="2019-08" db="EMBL/GenBank/DDBJ databases">
        <title>Jejuicoccus antrihumi gen. nov., sp. nov., a new member of the family Dermacoccaceae isolated from a cave.</title>
        <authorList>
            <person name="Schumann P."/>
            <person name="Kim I.S."/>
        </authorList>
    </citation>
    <scope>NUCLEOTIDE SEQUENCE [LARGE SCALE GENOMIC DNA]</scope>
    <source>
        <strain evidence="3 4">C5-26</strain>
    </source>
</reference>
<evidence type="ECO:0000313" key="4">
    <source>
        <dbReference type="Proteomes" id="UP000320244"/>
    </source>
</evidence>
<dbReference type="InterPro" id="IPR003870">
    <property type="entry name" value="DUF222"/>
</dbReference>
<gene>
    <name evidence="3" type="ORF">FGL98_20940</name>
</gene>